<gene>
    <name evidence="1" type="ORF">VNI00_004388</name>
</gene>
<organism evidence="1 2">
    <name type="scientific">Paramarasmius palmivorus</name>
    <dbReference type="NCBI Taxonomy" id="297713"/>
    <lineage>
        <taxon>Eukaryota</taxon>
        <taxon>Fungi</taxon>
        <taxon>Dikarya</taxon>
        <taxon>Basidiomycota</taxon>
        <taxon>Agaricomycotina</taxon>
        <taxon>Agaricomycetes</taxon>
        <taxon>Agaricomycetidae</taxon>
        <taxon>Agaricales</taxon>
        <taxon>Marasmiineae</taxon>
        <taxon>Marasmiaceae</taxon>
        <taxon>Paramarasmius</taxon>
    </lineage>
</organism>
<feature type="non-terminal residue" evidence="1">
    <location>
        <position position="1"/>
    </location>
</feature>
<evidence type="ECO:0000313" key="2">
    <source>
        <dbReference type="Proteomes" id="UP001383192"/>
    </source>
</evidence>
<sequence>STNLFVRALKRKRDDEASRSQVEKKSFGVSVDATNSRLSSAIARKFGRVNDVFQDVGGGSLRGESSSSQTDGMLRSLGASSGFSQAQDVVQSRCGHQMQWSGGGKDIEAPHFNALSPETAKTAWEVGDGNWSQAEISAFMNGTQNEASTSREASAFYSTMGEDRDCFSVGTGGL</sequence>
<proteinExistence type="predicted"/>
<dbReference type="AlphaFoldDB" id="A0AAW0DRH3"/>
<dbReference type="Proteomes" id="UP001383192">
    <property type="component" value="Unassembled WGS sequence"/>
</dbReference>
<name>A0AAW0DRH3_9AGAR</name>
<dbReference type="EMBL" id="JAYKXP010000011">
    <property type="protein sequence ID" value="KAK7053067.1"/>
    <property type="molecule type" value="Genomic_DNA"/>
</dbReference>
<evidence type="ECO:0000313" key="1">
    <source>
        <dbReference type="EMBL" id="KAK7053067.1"/>
    </source>
</evidence>
<keyword evidence="2" id="KW-1185">Reference proteome</keyword>
<comment type="caution">
    <text evidence="1">The sequence shown here is derived from an EMBL/GenBank/DDBJ whole genome shotgun (WGS) entry which is preliminary data.</text>
</comment>
<reference evidence="1 2" key="1">
    <citation type="submission" date="2024-01" db="EMBL/GenBank/DDBJ databases">
        <title>A draft genome for a cacao thread blight-causing isolate of Paramarasmius palmivorus.</title>
        <authorList>
            <person name="Baruah I.K."/>
            <person name="Bukari Y."/>
            <person name="Amoako-Attah I."/>
            <person name="Meinhardt L.W."/>
            <person name="Bailey B.A."/>
            <person name="Cohen S.P."/>
        </authorList>
    </citation>
    <scope>NUCLEOTIDE SEQUENCE [LARGE SCALE GENOMIC DNA]</scope>
    <source>
        <strain evidence="1 2">GH-12</strain>
    </source>
</reference>
<protein>
    <submittedName>
        <fullName evidence="1">Uncharacterized protein</fullName>
    </submittedName>
</protein>
<accession>A0AAW0DRH3</accession>